<dbReference type="SUPFAM" id="SSF54523">
    <property type="entry name" value="Pili subunits"/>
    <property type="match status" value="1"/>
</dbReference>
<evidence type="ECO:0000313" key="2">
    <source>
        <dbReference type="EMBL" id="MPM44792.1"/>
    </source>
</evidence>
<dbReference type="EMBL" id="VSSQ01010618">
    <property type="protein sequence ID" value="MPM44792.1"/>
    <property type="molecule type" value="Genomic_DNA"/>
</dbReference>
<evidence type="ECO:0000259" key="1">
    <source>
        <dbReference type="Pfam" id="PF07596"/>
    </source>
</evidence>
<dbReference type="InterPro" id="IPR012902">
    <property type="entry name" value="N_methyl_site"/>
</dbReference>
<dbReference type="Pfam" id="PF07596">
    <property type="entry name" value="SBP_bac_10"/>
    <property type="match status" value="1"/>
</dbReference>
<dbReference type="NCBIfam" id="TIGR02532">
    <property type="entry name" value="IV_pilin_GFxxxE"/>
    <property type="match status" value="1"/>
</dbReference>
<proteinExistence type="predicted"/>
<protein>
    <recommendedName>
        <fullName evidence="1">DUF1559 domain-containing protein</fullName>
    </recommendedName>
</protein>
<dbReference type="Pfam" id="PF07963">
    <property type="entry name" value="N_methyl"/>
    <property type="match status" value="1"/>
</dbReference>
<sequence>MPRKTFTLIELLVVIAIIAILAAMLLPALSAARARARASNCVANLKQVGLTMALYQGNFTDYIPPYYLDNYIDQTGTNVGRIYWSYLLSDLGYVPQHWGMRQSNLGRQVDNQTFRCPEVEQRNQETDYALNYNLSAIVLKAPVNNAANPAKLALAADGANSSKNTAGGGDATAKYILGRNSGQLGGTCDYASDCPYGFSVTRHQGGANTLYLDGHVGSVTREMLPTVWNSSATFDVSLQVIY</sequence>
<dbReference type="Gene3D" id="3.30.700.10">
    <property type="entry name" value="Glycoprotein, Type 4 Pilin"/>
    <property type="match status" value="1"/>
</dbReference>
<dbReference type="InterPro" id="IPR045584">
    <property type="entry name" value="Pilin-like"/>
</dbReference>
<dbReference type="NCBIfam" id="TIGR04294">
    <property type="entry name" value="pre_pil_HX9DG"/>
    <property type="match status" value="1"/>
</dbReference>
<comment type="caution">
    <text evidence="2">The sequence shown here is derived from an EMBL/GenBank/DDBJ whole genome shotgun (WGS) entry which is preliminary data.</text>
</comment>
<feature type="domain" description="DUF1559" evidence="1">
    <location>
        <begin position="31"/>
        <end position="94"/>
    </location>
</feature>
<dbReference type="InterPro" id="IPR011453">
    <property type="entry name" value="DUF1559"/>
</dbReference>
<dbReference type="AlphaFoldDB" id="A0A644ZVD6"/>
<dbReference type="PANTHER" id="PTHR30093:SF2">
    <property type="entry name" value="TYPE II SECRETION SYSTEM PROTEIN H"/>
    <property type="match status" value="1"/>
</dbReference>
<dbReference type="InterPro" id="IPR027558">
    <property type="entry name" value="Pre_pil_HX9DG_C"/>
</dbReference>
<dbReference type="PANTHER" id="PTHR30093">
    <property type="entry name" value="GENERAL SECRETION PATHWAY PROTEIN G"/>
    <property type="match status" value="1"/>
</dbReference>
<reference evidence="2" key="1">
    <citation type="submission" date="2019-08" db="EMBL/GenBank/DDBJ databases">
        <authorList>
            <person name="Kucharzyk K."/>
            <person name="Murdoch R.W."/>
            <person name="Higgins S."/>
            <person name="Loffler F."/>
        </authorList>
    </citation>
    <scope>NUCLEOTIDE SEQUENCE</scope>
</reference>
<organism evidence="2">
    <name type="scientific">bioreactor metagenome</name>
    <dbReference type="NCBI Taxonomy" id="1076179"/>
    <lineage>
        <taxon>unclassified sequences</taxon>
        <taxon>metagenomes</taxon>
        <taxon>ecological metagenomes</taxon>
    </lineage>
</organism>
<gene>
    <name evidence="2" type="ORF">SDC9_91474</name>
</gene>
<name>A0A644ZVD6_9ZZZZ</name>
<accession>A0A644ZVD6</accession>